<dbReference type="PANTHER" id="PTHR22604">
    <property type="entry name" value="OXIDOREDUCTASES"/>
    <property type="match status" value="1"/>
</dbReference>
<evidence type="ECO:0000313" key="6">
    <source>
        <dbReference type="Proteomes" id="UP000639396"/>
    </source>
</evidence>
<evidence type="ECO:0000256" key="1">
    <source>
        <dbReference type="ARBA" id="ARBA00010928"/>
    </source>
</evidence>
<dbReference type="InterPro" id="IPR050984">
    <property type="entry name" value="Gfo/Idh/MocA_domain"/>
</dbReference>
<dbReference type="Gene3D" id="3.30.360.10">
    <property type="entry name" value="Dihydrodipicolinate Reductase, domain 2"/>
    <property type="match status" value="1"/>
</dbReference>
<proteinExistence type="inferred from homology"/>
<dbReference type="GO" id="GO:0000166">
    <property type="term" value="F:nucleotide binding"/>
    <property type="evidence" value="ECO:0007669"/>
    <property type="project" value="InterPro"/>
</dbReference>
<feature type="domain" description="Gfo/Idh/MocA-like oxidoreductase N-terminal" evidence="3">
    <location>
        <begin position="4"/>
        <end position="119"/>
    </location>
</feature>
<evidence type="ECO:0000259" key="3">
    <source>
        <dbReference type="Pfam" id="PF01408"/>
    </source>
</evidence>
<dbReference type="Proteomes" id="UP000639396">
    <property type="component" value="Unassembled WGS sequence"/>
</dbReference>
<gene>
    <name evidence="5" type="ORF">IDH45_32630</name>
</gene>
<accession>A0A927CJA6</accession>
<evidence type="ECO:0000256" key="2">
    <source>
        <dbReference type="ARBA" id="ARBA00023002"/>
    </source>
</evidence>
<keyword evidence="6" id="KW-1185">Reference proteome</keyword>
<organism evidence="5 6">
    <name type="scientific">Paenibacillus oceani</name>
    <dbReference type="NCBI Taxonomy" id="2772510"/>
    <lineage>
        <taxon>Bacteria</taxon>
        <taxon>Bacillati</taxon>
        <taxon>Bacillota</taxon>
        <taxon>Bacilli</taxon>
        <taxon>Bacillales</taxon>
        <taxon>Paenibacillaceae</taxon>
        <taxon>Paenibacillus</taxon>
    </lineage>
</organism>
<evidence type="ECO:0000259" key="4">
    <source>
        <dbReference type="Pfam" id="PF22725"/>
    </source>
</evidence>
<dbReference type="RefSeq" id="WP_190932340.1">
    <property type="nucleotide sequence ID" value="NZ_JACXJA010000068.1"/>
</dbReference>
<dbReference type="InterPro" id="IPR055170">
    <property type="entry name" value="GFO_IDH_MocA-like_dom"/>
</dbReference>
<dbReference type="SUPFAM" id="SSF51735">
    <property type="entry name" value="NAD(P)-binding Rossmann-fold domains"/>
    <property type="match status" value="1"/>
</dbReference>
<dbReference type="PANTHER" id="PTHR22604:SF105">
    <property type="entry name" value="TRANS-1,2-DIHYDROBENZENE-1,2-DIOL DEHYDROGENASE"/>
    <property type="match status" value="1"/>
</dbReference>
<dbReference type="Pfam" id="PF01408">
    <property type="entry name" value="GFO_IDH_MocA"/>
    <property type="match status" value="1"/>
</dbReference>
<comment type="similarity">
    <text evidence="1">Belongs to the Gfo/Idh/MocA family.</text>
</comment>
<dbReference type="InterPro" id="IPR036291">
    <property type="entry name" value="NAD(P)-bd_dom_sf"/>
</dbReference>
<evidence type="ECO:0000313" key="5">
    <source>
        <dbReference type="EMBL" id="MBD2866725.1"/>
    </source>
</evidence>
<dbReference type="Pfam" id="PF22725">
    <property type="entry name" value="GFO_IDH_MocA_C3"/>
    <property type="match status" value="1"/>
</dbReference>
<sequence length="325" mass="35283">MRKLRFGVLGTGHIIGKAGPALQQAANGEWIGIAGRNAENGRKAADTYGVPNVYASYAELLDDPEIDAVYIALLNHLHAEWAEEAVRKGKHVLLEKPFTMNAADSQKIVDLAKANNVHVEEAFVSRYQEGHPFAKAAIRDGAIGDAVYFRGHFAFTAQEHSTRLVNEWGGGGVYDIGCYLVNWSRYLFGEEPESADCRLIRKDGDGVDMRYAGTLQFPGGGTALLTGGLDMPYGCGYEVLGTKGKLEVKQTANAQAVTLQVTVNGETSEFTTDRITPFRLQAEQFAKHVLEGNYLPDGGEAIMAQARVLDALFASDASRSRVRIG</sequence>
<dbReference type="InterPro" id="IPR000683">
    <property type="entry name" value="Gfo/Idh/MocA-like_OxRdtase_N"/>
</dbReference>
<keyword evidence="2" id="KW-0560">Oxidoreductase</keyword>
<dbReference type="GO" id="GO:0016491">
    <property type="term" value="F:oxidoreductase activity"/>
    <property type="evidence" value="ECO:0007669"/>
    <property type="project" value="UniProtKB-KW"/>
</dbReference>
<dbReference type="AlphaFoldDB" id="A0A927CJA6"/>
<reference evidence="5" key="1">
    <citation type="submission" date="2020-09" db="EMBL/GenBank/DDBJ databases">
        <title>A novel bacterium of genus Paenibacillus, isolated from South China Sea.</title>
        <authorList>
            <person name="Huang H."/>
            <person name="Mo K."/>
            <person name="Hu Y."/>
        </authorList>
    </citation>
    <scope>NUCLEOTIDE SEQUENCE</scope>
    <source>
        <strain evidence="5">IB182363</strain>
    </source>
</reference>
<name>A0A927CJA6_9BACL</name>
<comment type="caution">
    <text evidence="5">The sequence shown here is derived from an EMBL/GenBank/DDBJ whole genome shotgun (WGS) entry which is preliminary data.</text>
</comment>
<dbReference type="Gene3D" id="3.40.50.720">
    <property type="entry name" value="NAD(P)-binding Rossmann-like Domain"/>
    <property type="match status" value="1"/>
</dbReference>
<dbReference type="SUPFAM" id="SSF55347">
    <property type="entry name" value="Glyceraldehyde-3-phosphate dehydrogenase-like, C-terminal domain"/>
    <property type="match status" value="1"/>
</dbReference>
<dbReference type="EMBL" id="JACXJA010000068">
    <property type="protein sequence ID" value="MBD2866725.1"/>
    <property type="molecule type" value="Genomic_DNA"/>
</dbReference>
<feature type="domain" description="GFO/IDH/MocA-like oxidoreductase" evidence="4">
    <location>
        <begin position="134"/>
        <end position="247"/>
    </location>
</feature>
<protein>
    <submittedName>
        <fullName evidence="5">Gfo/Idh/MocA family oxidoreductase</fullName>
    </submittedName>
</protein>